<dbReference type="SUPFAM" id="SSF51197">
    <property type="entry name" value="Clavaminate synthase-like"/>
    <property type="match status" value="1"/>
</dbReference>
<dbReference type="InterPro" id="IPR050411">
    <property type="entry name" value="AlphaKG_dependent_hydroxylases"/>
</dbReference>
<proteinExistence type="predicted"/>
<dbReference type="InterPro" id="IPR042098">
    <property type="entry name" value="TauD-like_sf"/>
</dbReference>
<accession>A0A9P6XKF5</accession>
<dbReference type="PANTHER" id="PTHR10696:SF54">
    <property type="entry name" value="FAMILY OXIDOREDUCTASE, PUTATIVE (AFU_ORTHOLOGUE AFUA_4G13850)-RELATED"/>
    <property type="match status" value="1"/>
</dbReference>
<keyword evidence="1" id="KW-0560">Oxidoreductase</keyword>
<evidence type="ECO:0000259" key="2">
    <source>
        <dbReference type="Pfam" id="PF02668"/>
    </source>
</evidence>
<dbReference type="Gene3D" id="3.60.130.10">
    <property type="entry name" value="Clavaminate synthase-like"/>
    <property type="match status" value="1"/>
</dbReference>
<comment type="caution">
    <text evidence="3">The sequence shown here is derived from an EMBL/GenBank/DDBJ whole genome shotgun (WGS) entry which is preliminary data.</text>
</comment>
<evidence type="ECO:0000313" key="3">
    <source>
        <dbReference type="EMBL" id="KAG1315922.1"/>
    </source>
</evidence>
<dbReference type="AlphaFoldDB" id="A0A9P6XKF5"/>
<evidence type="ECO:0000256" key="1">
    <source>
        <dbReference type="ARBA" id="ARBA00023002"/>
    </source>
</evidence>
<dbReference type="Pfam" id="PF02668">
    <property type="entry name" value="TauD"/>
    <property type="match status" value="1"/>
</dbReference>
<organism evidence="3 4">
    <name type="scientific">Rhizopus oryzae</name>
    <name type="common">Mucormycosis agent</name>
    <name type="synonym">Rhizopus arrhizus var. delemar</name>
    <dbReference type="NCBI Taxonomy" id="64495"/>
    <lineage>
        <taxon>Eukaryota</taxon>
        <taxon>Fungi</taxon>
        <taxon>Fungi incertae sedis</taxon>
        <taxon>Mucoromycota</taxon>
        <taxon>Mucoromycotina</taxon>
        <taxon>Mucoromycetes</taxon>
        <taxon>Mucorales</taxon>
        <taxon>Mucorineae</taxon>
        <taxon>Rhizopodaceae</taxon>
        <taxon>Rhizopus</taxon>
    </lineage>
</organism>
<name>A0A9P6XKF5_RHIOR</name>
<reference evidence="3" key="1">
    <citation type="journal article" date="2020" name="Microb. Genom.">
        <title>Genetic diversity of clinical and environmental Mucorales isolates obtained from an investigation of mucormycosis cases among solid organ transplant recipients.</title>
        <authorList>
            <person name="Nguyen M.H."/>
            <person name="Kaul D."/>
            <person name="Muto C."/>
            <person name="Cheng S.J."/>
            <person name="Richter R.A."/>
            <person name="Bruno V.M."/>
            <person name="Liu G."/>
            <person name="Beyhan S."/>
            <person name="Sundermann A.J."/>
            <person name="Mounaud S."/>
            <person name="Pasculle A.W."/>
            <person name="Nierman W.C."/>
            <person name="Driscoll E."/>
            <person name="Cumbie R."/>
            <person name="Clancy C.J."/>
            <person name="Dupont C.L."/>
        </authorList>
    </citation>
    <scope>NUCLEOTIDE SEQUENCE</scope>
    <source>
        <strain evidence="3">GL11</strain>
    </source>
</reference>
<protein>
    <recommendedName>
        <fullName evidence="2">TauD/TfdA-like domain-containing protein</fullName>
    </recommendedName>
</protein>
<evidence type="ECO:0000313" key="4">
    <source>
        <dbReference type="Proteomes" id="UP000716291"/>
    </source>
</evidence>
<sequence>MPTLQYQNATQPDITYLPDLKNYKQRTARRLANEQLENDLPEGFPAQLEGPKLWKGSDYEGKESEWVYQLTEQELEEVDKAVHDFEATEKPLGEINKETFPLPSLGPKLKELIEKHVLDGRGFVVVRGLNPDKYTRVQNIIAYTGISAWVGKRGLQGLHTIAHIKDLVPEKGLDDIVAPAFTNDHQVYHTDVGDIISLYALGVAEEGGKSRIASSWTVYNELAKTRPDLIHTLANDWPFQTHSDLNKEKEPYVLRPLLYYVDNKLIIQYARRNFTGFGKNPRREDIPPITEAQAEALDALHYTAEKFNLGVDFQKGDIQYINNLSIFHARDGYTDSPKNTRHLLRHWIHPENAWKLPPQLESTWKRIYHDEREEIFPLEATFRLI</sequence>
<dbReference type="PANTHER" id="PTHR10696">
    <property type="entry name" value="GAMMA-BUTYROBETAINE HYDROXYLASE-RELATED"/>
    <property type="match status" value="1"/>
</dbReference>
<dbReference type="InterPro" id="IPR003819">
    <property type="entry name" value="TauD/TfdA-like"/>
</dbReference>
<dbReference type="GO" id="GO:0016491">
    <property type="term" value="F:oxidoreductase activity"/>
    <property type="evidence" value="ECO:0007669"/>
    <property type="project" value="UniProtKB-KW"/>
</dbReference>
<feature type="domain" description="TauD/TfdA-like" evidence="2">
    <location>
        <begin position="90"/>
        <end position="347"/>
    </location>
</feature>
<dbReference type="EMBL" id="JAANQT010000016">
    <property type="protein sequence ID" value="KAG1315922.1"/>
    <property type="molecule type" value="Genomic_DNA"/>
</dbReference>
<keyword evidence="4" id="KW-1185">Reference proteome</keyword>
<dbReference type="Proteomes" id="UP000716291">
    <property type="component" value="Unassembled WGS sequence"/>
</dbReference>
<gene>
    <name evidence="3" type="ORF">G6F64_000280</name>
</gene>